<evidence type="ECO:0000259" key="3">
    <source>
        <dbReference type="PROSITE" id="PS51352"/>
    </source>
</evidence>
<dbReference type="CDD" id="cd02966">
    <property type="entry name" value="TlpA_like_family"/>
    <property type="match status" value="1"/>
</dbReference>
<evidence type="ECO:0000256" key="2">
    <source>
        <dbReference type="SAM" id="SignalP"/>
    </source>
</evidence>
<proteinExistence type="predicted"/>
<dbReference type="Gene3D" id="3.40.30.10">
    <property type="entry name" value="Glutaredoxin"/>
    <property type="match status" value="1"/>
</dbReference>
<evidence type="ECO:0000313" key="4">
    <source>
        <dbReference type="EMBL" id="TZE81026.1"/>
    </source>
</evidence>
<gene>
    <name evidence="4" type="ORF">FWJ32_11020</name>
</gene>
<name>A0A5D8QB62_9THEO</name>
<feature type="chain" id="PRO_5039567126" evidence="2">
    <location>
        <begin position="21"/>
        <end position="204"/>
    </location>
</feature>
<dbReference type="RefSeq" id="WP_149546006.1">
    <property type="nucleotide sequence ID" value="NZ_VTPS01000019.1"/>
</dbReference>
<keyword evidence="2" id="KW-0732">Signal</keyword>
<dbReference type="SUPFAM" id="SSF52833">
    <property type="entry name" value="Thioredoxin-like"/>
    <property type="match status" value="1"/>
</dbReference>
<dbReference type="PROSITE" id="PS51257">
    <property type="entry name" value="PROKAR_LIPOPROTEIN"/>
    <property type="match status" value="1"/>
</dbReference>
<sequence length="204" mass="22712">MKKNILLVFLIVFAMMLASACGFANSKDNTAPPKGEQAAEAGQDNSETPEVTPEGSGSVAHEVGVNVGNIAPDFTLKDLKGNEVTLSKLKGKKVFLNFWTTECPYCRMEMPEINRFYREYGDKISIYGINLGENTERVERFISDNKLGFPILMDDTLDVGYAYNIYFIPESVFIDEDGVVKAVINSAMNYDQMVSIFEGMDKPE</sequence>
<reference evidence="4 5" key="1">
    <citation type="submission" date="2019-08" db="EMBL/GenBank/DDBJ databases">
        <title>Calorimonas adulescens gen. nov., sp. nov., an anaerobic thermophilic bacterium from Sakhalin hot spring.</title>
        <authorList>
            <person name="Khomyakova M.A."/>
            <person name="Merkel A.Y."/>
            <person name="Novikov A."/>
            <person name="Bonch-Osmolovskaya E.A."/>
            <person name="Slobodkin A.I."/>
        </authorList>
    </citation>
    <scope>NUCLEOTIDE SEQUENCE [LARGE SCALE GENOMIC DNA]</scope>
    <source>
        <strain evidence="4 5">A05MB</strain>
    </source>
</reference>
<dbReference type="Proteomes" id="UP000322976">
    <property type="component" value="Unassembled WGS sequence"/>
</dbReference>
<dbReference type="InterPro" id="IPR036249">
    <property type="entry name" value="Thioredoxin-like_sf"/>
</dbReference>
<keyword evidence="5" id="KW-1185">Reference proteome</keyword>
<dbReference type="AlphaFoldDB" id="A0A5D8QB62"/>
<protein>
    <submittedName>
        <fullName evidence="4">TlpA family protein disulfide reductase</fullName>
    </submittedName>
</protein>
<dbReference type="PROSITE" id="PS51352">
    <property type="entry name" value="THIOREDOXIN_2"/>
    <property type="match status" value="1"/>
</dbReference>
<dbReference type="PANTHER" id="PTHR42852:SF13">
    <property type="entry name" value="PROTEIN DIPZ"/>
    <property type="match status" value="1"/>
</dbReference>
<evidence type="ECO:0000256" key="1">
    <source>
        <dbReference type="SAM" id="MobiDB-lite"/>
    </source>
</evidence>
<feature type="signal peptide" evidence="2">
    <location>
        <begin position="1"/>
        <end position="20"/>
    </location>
</feature>
<comment type="caution">
    <text evidence="4">The sequence shown here is derived from an EMBL/GenBank/DDBJ whole genome shotgun (WGS) entry which is preliminary data.</text>
</comment>
<dbReference type="GO" id="GO:0016491">
    <property type="term" value="F:oxidoreductase activity"/>
    <property type="evidence" value="ECO:0007669"/>
    <property type="project" value="InterPro"/>
</dbReference>
<feature type="domain" description="Thioredoxin" evidence="3">
    <location>
        <begin position="65"/>
        <end position="202"/>
    </location>
</feature>
<evidence type="ECO:0000313" key="5">
    <source>
        <dbReference type="Proteomes" id="UP000322976"/>
    </source>
</evidence>
<organism evidence="4 5">
    <name type="scientific">Calorimonas adulescens</name>
    <dbReference type="NCBI Taxonomy" id="2606906"/>
    <lineage>
        <taxon>Bacteria</taxon>
        <taxon>Bacillati</taxon>
        <taxon>Bacillota</taxon>
        <taxon>Clostridia</taxon>
        <taxon>Thermoanaerobacterales</taxon>
        <taxon>Thermoanaerobacteraceae</taxon>
        <taxon>Calorimonas</taxon>
    </lineage>
</organism>
<dbReference type="GO" id="GO:0016209">
    <property type="term" value="F:antioxidant activity"/>
    <property type="evidence" value="ECO:0007669"/>
    <property type="project" value="InterPro"/>
</dbReference>
<dbReference type="EMBL" id="VTPS01000019">
    <property type="protein sequence ID" value="TZE81026.1"/>
    <property type="molecule type" value="Genomic_DNA"/>
</dbReference>
<dbReference type="InterPro" id="IPR050553">
    <property type="entry name" value="Thioredoxin_ResA/DsbE_sf"/>
</dbReference>
<dbReference type="Pfam" id="PF00578">
    <property type="entry name" value="AhpC-TSA"/>
    <property type="match status" value="1"/>
</dbReference>
<dbReference type="InterPro" id="IPR013766">
    <property type="entry name" value="Thioredoxin_domain"/>
</dbReference>
<dbReference type="InterPro" id="IPR000866">
    <property type="entry name" value="AhpC/TSA"/>
</dbReference>
<dbReference type="PANTHER" id="PTHR42852">
    <property type="entry name" value="THIOL:DISULFIDE INTERCHANGE PROTEIN DSBE"/>
    <property type="match status" value="1"/>
</dbReference>
<accession>A0A5D8QB62</accession>
<feature type="region of interest" description="Disordered" evidence="1">
    <location>
        <begin position="29"/>
        <end position="58"/>
    </location>
</feature>